<dbReference type="InterPro" id="IPR052024">
    <property type="entry name" value="Methanogen_methyltrans"/>
</dbReference>
<dbReference type="EMBL" id="FQZL01000071">
    <property type="protein sequence ID" value="SHJ93310.1"/>
    <property type="molecule type" value="Genomic_DNA"/>
</dbReference>
<dbReference type="GO" id="GO:0006779">
    <property type="term" value="P:porphyrin-containing compound biosynthetic process"/>
    <property type="evidence" value="ECO:0007669"/>
    <property type="project" value="InterPro"/>
</dbReference>
<dbReference type="SUPFAM" id="SSF51726">
    <property type="entry name" value="UROD/MetE-like"/>
    <property type="match status" value="1"/>
</dbReference>
<dbReference type="Gene3D" id="3.20.20.210">
    <property type="match status" value="1"/>
</dbReference>
<gene>
    <name evidence="2" type="ORF">SAMN02745751_03729</name>
</gene>
<evidence type="ECO:0000313" key="2">
    <source>
        <dbReference type="EMBL" id="SHJ93310.1"/>
    </source>
</evidence>
<feature type="domain" description="Uroporphyrinogen decarboxylase (URO-D)" evidence="1">
    <location>
        <begin position="80"/>
        <end position="321"/>
    </location>
</feature>
<dbReference type="InterPro" id="IPR000257">
    <property type="entry name" value="Uroporphyrinogen_deCOase"/>
</dbReference>
<dbReference type="PANTHER" id="PTHR47099:SF1">
    <property type="entry name" value="METHYLCOBAMIDE:COM METHYLTRANSFERASE MTBA"/>
    <property type="match status" value="1"/>
</dbReference>
<dbReference type="AlphaFoldDB" id="A0A1M6NC53"/>
<dbReference type="RefSeq" id="WP_073051223.1">
    <property type="nucleotide sequence ID" value="NZ_FQZL01000071.1"/>
</dbReference>
<dbReference type="Proteomes" id="UP000184052">
    <property type="component" value="Unassembled WGS sequence"/>
</dbReference>
<keyword evidence="3" id="KW-1185">Reference proteome</keyword>
<name>A0A1M6NC53_9FIRM</name>
<dbReference type="Pfam" id="PF01208">
    <property type="entry name" value="URO-D"/>
    <property type="match status" value="1"/>
</dbReference>
<dbReference type="InterPro" id="IPR038071">
    <property type="entry name" value="UROD/MetE-like_sf"/>
</dbReference>
<organism evidence="2 3">
    <name type="scientific">Dethiosulfatibacter aminovorans DSM 17477</name>
    <dbReference type="NCBI Taxonomy" id="1121476"/>
    <lineage>
        <taxon>Bacteria</taxon>
        <taxon>Bacillati</taxon>
        <taxon>Bacillota</taxon>
        <taxon>Tissierellia</taxon>
        <taxon>Dethiosulfatibacter</taxon>
    </lineage>
</organism>
<dbReference type="STRING" id="1121476.SAMN02745751_03729"/>
<evidence type="ECO:0000259" key="1">
    <source>
        <dbReference type="Pfam" id="PF01208"/>
    </source>
</evidence>
<dbReference type="PANTHER" id="PTHR47099">
    <property type="entry name" value="METHYLCOBAMIDE:COM METHYLTRANSFERASE MTBA"/>
    <property type="match status" value="1"/>
</dbReference>
<proteinExistence type="predicted"/>
<evidence type="ECO:0000313" key="3">
    <source>
        <dbReference type="Proteomes" id="UP000184052"/>
    </source>
</evidence>
<protein>
    <submittedName>
        <fullName evidence="2">Uroporphyrinogen decarboxylase (URO-D)</fullName>
    </submittedName>
</protein>
<accession>A0A1M6NC53</accession>
<reference evidence="2 3" key="1">
    <citation type="submission" date="2016-11" db="EMBL/GenBank/DDBJ databases">
        <authorList>
            <person name="Jaros S."/>
            <person name="Januszkiewicz K."/>
            <person name="Wedrychowicz H."/>
        </authorList>
    </citation>
    <scope>NUCLEOTIDE SEQUENCE [LARGE SCALE GENOMIC DNA]</scope>
    <source>
        <strain evidence="2 3">DSM 17477</strain>
    </source>
</reference>
<sequence length="333" mass="37782">MNSRDRILAAFNLEQPDRIPFAEDIPRSVRELLMGKKDFTDIEFAKKIGMDALDLQPHPYYAPNFCDKKIVDGHEYMLGGRIKTEKDLDLVKLPDPKDESFYDPVKRFVDEYGKEDFATFAYMSWGVEGVLNSMGIEAFSFALFDQPKLVESLLDRYSEWNCIIMEKLNTVGLDFISTYNNMAYNTGPMFSPQTFREVFLPKMKEVADTCKLPWVFHGDGNLMPIMDDIVTLGMNCLHPIEPGAMDLKYMKDTYGDKICLWGNVDMNTLSLGTPEEVEEEVKACIEAAGAGGGYILGSSNCITDYCKPENVWAMAEAIKKYGVYEPEKNLKIV</sequence>
<dbReference type="GO" id="GO:0004853">
    <property type="term" value="F:uroporphyrinogen decarboxylase activity"/>
    <property type="evidence" value="ECO:0007669"/>
    <property type="project" value="InterPro"/>
</dbReference>
<dbReference type="OrthoDB" id="9780425at2"/>